<proteinExistence type="predicted"/>
<dbReference type="Proteomes" id="UP000275941">
    <property type="component" value="Unassembled WGS sequence"/>
</dbReference>
<organism evidence="1 2">
    <name type="scientific">Enterococcus faecalis</name>
    <name type="common">Streptococcus faecalis</name>
    <dbReference type="NCBI Taxonomy" id="1351"/>
    <lineage>
        <taxon>Bacteria</taxon>
        <taxon>Bacillati</taxon>
        <taxon>Bacillota</taxon>
        <taxon>Bacilli</taxon>
        <taxon>Lactobacillales</taxon>
        <taxon>Enterococcaceae</taxon>
        <taxon>Enterococcus</taxon>
    </lineage>
</organism>
<gene>
    <name evidence="1" type="ORF">EGW70_14570</name>
</gene>
<dbReference type="EMBL" id="RKOR01000060">
    <property type="protein sequence ID" value="ROY46317.1"/>
    <property type="molecule type" value="Genomic_DNA"/>
</dbReference>
<sequence length="80" mass="9201">MRNFIKINLFLNKLKKKQNESFSFASFFAMLNRKRRNVNGKNEECTAITAHVFGAKYFICTECIQRESMDKIGAAFLAVG</sequence>
<dbReference type="RefSeq" id="WP_002371497.1">
    <property type="nucleotide sequence ID" value="NZ_BAABZB010000001.1"/>
</dbReference>
<reference evidence="1 2" key="1">
    <citation type="submission" date="2018-10" db="EMBL/GenBank/DDBJ databases">
        <title>Genotypes and phenotypes of Enterococci isolated from broiler chickens.</title>
        <authorList>
            <person name="Muhammad A.R."/>
            <person name="Diarra M.S."/>
        </authorList>
    </citation>
    <scope>NUCLEOTIDE SEQUENCE [LARGE SCALE GENOMIC DNA]</scope>
    <source>
        <strain evidence="1 2">P7 C A21</strain>
    </source>
</reference>
<name>A0A3N3KGI9_ENTFL</name>
<evidence type="ECO:0000313" key="2">
    <source>
        <dbReference type="Proteomes" id="UP000275941"/>
    </source>
</evidence>
<evidence type="ECO:0000313" key="1">
    <source>
        <dbReference type="EMBL" id="ROY46317.1"/>
    </source>
</evidence>
<comment type="caution">
    <text evidence="1">The sequence shown here is derived from an EMBL/GenBank/DDBJ whole genome shotgun (WGS) entry which is preliminary data.</text>
</comment>
<accession>A0A3N3KGI9</accession>
<protein>
    <submittedName>
        <fullName evidence="1">Uncharacterized protein</fullName>
    </submittedName>
</protein>
<dbReference type="AlphaFoldDB" id="A0A3N3KGI9"/>